<evidence type="ECO:0000256" key="5">
    <source>
        <dbReference type="SAM" id="Coils"/>
    </source>
</evidence>
<gene>
    <name evidence="8" type="ORF">CTEN210_14033</name>
</gene>
<dbReference type="PANTHER" id="PTHR47968">
    <property type="entry name" value="CENTROMERE PROTEIN E"/>
    <property type="match status" value="1"/>
</dbReference>
<dbReference type="PROSITE" id="PS50067">
    <property type="entry name" value="KINESIN_MOTOR_2"/>
    <property type="match status" value="1"/>
</dbReference>
<keyword evidence="4" id="KW-0493">Microtubule</keyword>
<dbReference type="GO" id="GO:0007018">
    <property type="term" value="P:microtubule-based movement"/>
    <property type="evidence" value="ECO:0007669"/>
    <property type="project" value="InterPro"/>
</dbReference>
<evidence type="ECO:0000256" key="3">
    <source>
        <dbReference type="PROSITE-ProRule" id="PRU00283"/>
    </source>
</evidence>
<keyword evidence="1 3" id="KW-0547">Nucleotide-binding</keyword>
<comment type="caution">
    <text evidence="8">The sequence shown here is derived from an EMBL/GenBank/DDBJ whole genome shotgun (WGS) entry which is preliminary data.</text>
</comment>
<keyword evidence="2 3" id="KW-0067">ATP-binding</keyword>
<dbReference type="SUPFAM" id="SSF52540">
    <property type="entry name" value="P-loop containing nucleoside triphosphate hydrolases"/>
    <property type="match status" value="1"/>
</dbReference>
<keyword evidence="9" id="KW-1185">Reference proteome</keyword>
<dbReference type="GO" id="GO:0003777">
    <property type="term" value="F:microtubule motor activity"/>
    <property type="evidence" value="ECO:0007669"/>
    <property type="project" value="InterPro"/>
</dbReference>
<comment type="similarity">
    <text evidence="3 4">Belongs to the TRAFAC class myosin-kinesin ATPase superfamily. Kinesin family.</text>
</comment>
<dbReference type="PANTHER" id="PTHR47968:SF67">
    <property type="entry name" value="KINESIN MOTOR DOMAIN-CONTAINING PROTEIN"/>
    <property type="match status" value="1"/>
</dbReference>
<dbReference type="InterPro" id="IPR019821">
    <property type="entry name" value="Kinesin_motor_CS"/>
</dbReference>
<dbReference type="Pfam" id="PF00225">
    <property type="entry name" value="Kinesin"/>
    <property type="match status" value="1"/>
</dbReference>
<evidence type="ECO:0000256" key="2">
    <source>
        <dbReference type="ARBA" id="ARBA00022840"/>
    </source>
</evidence>
<evidence type="ECO:0000256" key="6">
    <source>
        <dbReference type="SAM" id="MobiDB-lite"/>
    </source>
</evidence>
<feature type="binding site" evidence="3">
    <location>
        <begin position="102"/>
        <end position="109"/>
    </location>
    <ligand>
        <name>ATP</name>
        <dbReference type="ChEBI" id="CHEBI:30616"/>
    </ligand>
</feature>
<dbReference type="GO" id="GO:0005874">
    <property type="term" value="C:microtubule"/>
    <property type="evidence" value="ECO:0007669"/>
    <property type="project" value="UniProtKB-KW"/>
</dbReference>
<feature type="region of interest" description="Disordered" evidence="6">
    <location>
        <begin position="700"/>
        <end position="729"/>
    </location>
</feature>
<dbReference type="PROSITE" id="PS00411">
    <property type="entry name" value="KINESIN_MOTOR_1"/>
    <property type="match status" value="1"/>
</dbReference>
<dbReference type="SMART" id="SM00129">
    <property type="entry name" value="KISc"/>
    <property type="match status" value="1"/>
</dbReference>
<dbReference type="InterPro" id="IPR036961">
    <property type="entry name" value="Kinesin_motor_dom_sf"/>
</dbReference>
<dbReference type="GO" id="GO:0008017">
    <property type="term" value="F:microtubule binding"/>
    <property type="evidence" value="ECO:0007669"/>
    <property type="project" value="InterPro"/>
</dbReference>
<keyword evidence="5" id="KW-0175">Coiled coil</keyword>
<dbReference type="GO" id="GO:0005524">
    <property type="term" value="F:ATP binding"/>
    <property type="evidence" value="ECO:0007669"/>
    <property type="project" value="UniProtKB-UniRule"/>
</dbReference>
<reference evidence="8 9" key="1">
    <citation type="journal article" date="2021" name="Sci. Rep.">
        <title>The genome of the diatom Chaetoceros tenuissimus carries an ancient integrated fragment of an extant virus.</title>
        <authorList>
            <person name="Hongo Y."/>
            <person name="Kimura K."/>
            <person name="Takaki Y."/>
            <person name="Yoshida Y."/>
            <person name="Baba S."/>
            <person name="Kobayashi G."/>
            <person name="Nagasaki K."/>
            <person name="Hano T."/>
            <person name="Tomaru Y."/>
        </authorList>
    </citation>
    <scope>NUCLEOTIDE SEQUENCE [LARGE SCALE GENOMIC DNA]</scope>
    <source>
        <strain evidence="8 9">NIES-3715</strain>
    </source>
</reference>
<dbReference type="AlphaFoldDB" id="A0AAD3HBC8"/>
<feature type="domain" description="Kinesin motor" evidence="7">
    <location>
        <begin position="13"/>
        <end position="356"/>
    </location>
</feature>
<organism evidence="8 9">
    <name type="scientific">Chaetoceros tenuissimus</name>
    <dbReference type="NCBI Taxonomy" id="426638"/>
    <lineage>
        <taxon>Eukaryota</taxon>
        <taxon>Sar</taxon>
        <taxon>Stramenopiles</taxon>
        <taxon>Ochrophyta</taxon>
        <taxon>Bacillariophyta</taxon>
        <taxon>Coscinodiscophyceae</taxon>
        <taxon>Chaetocerotophycidae</taxon>
        <taxon>Chaetocerotales</taxon>
        <taxon>Chaetocerotaceae</taxon>
        <taxon>Chaetoceros</taxon>
    </lineage>
</organism>
<dbReference type="InterPro" id="IPR056524">
    <property type="entry name" value="KIF6/9_C"/>
</dbReference>
<dbReference type="EMBL" id="BLLK01000058">
    <property type="protein sequence ID" value="GFH57557.1"/>
    <property type="molecule type" value="Genomic_DNA"/>
</dbReference>
<name>A0AAD3HBC8_9STRA</name>
<dbReference type="PRINTS" id="PR00380">
    <property type="entry name" value="KINESINHEAVY"/>
</dbReference>
<evidence type="ECO:0000256" key="4">
    <source>
        <dbReference type="RuleBase" id="RU000394"/>
    </source>
</evidence>
<dbReference type="Proteomes" id="UP001054902">
    <property type="component" value="Unassembled WGS sequence"/>
</dbReference>
<accession>A0AAD3HBC8</accession>
<protein>
    <recommendedName>
        <fullName evidence="4">Kinesin-like protein</fullName>
    </recommendedName>
</protein>
<evidence type="ECO:0000313" key="8">
    <source>
        <dbReference type="EMBL" id="GFH57557.1"/>
    </source>
</evidence>
<evidence type="ECO:0000313" key="9">
    <source>
        <dbReference type="Proteomes" id="UP001054902"/>
    </source>
</evidence>
<sequence>MDDASVQDASLSAIEVFLRIKPSNQETNCLKRDDIDESAILIDVPKHTDEVVTVDNSRTNYAFKFNGILDESCKQDEVFRQIGLPAVKNVMEGLNSTVFAYGQTGSGKTFTITGGPERYADRGLIPRVISKLFASFQADKSASYTVFVSYLELYNESGYDLLAAEDMEVSRLGHLPKVTMLEDEDGNYHFRNLSVNPVASEEDALNLLFLGDTNRAIGETEMNQSSSRSHCIFSLLVEKRPHSTDTVVRSKLNLVDLAGSERVHKTNSSGQTLKEAQYINTSLFFLEMVIVALHEKTKKGKEQTHIPYRNSMMTSVLRDSLGGNCKTLMIAAVSPEPAQIAETISTCQFAQRVALVKNAAYINEELEPELVIARLKGELKRLREEVKFLKGENGEEDELSNEEISDLKQTVESYTSRQDDADLNIGRITLTKVKTVFTIFKELVGSRSSAIGNTPTDGTGSDCHDCSELNDRLISLQRTLQQRDEEIKILVKMVKKGEGGDVSKFQNREGASSNAGEYSSSKVTGKTTGEGSSDGGYAPRSNQATKAKTTVAGVPKCTDEEILNDPQKALEWFKKQENIDLDADKALLQNKINTAKSIGTEVKETKANIVHLKNCIDEIQRQVKVQEITGEKSNVDSFNVTHYLEEMEISKNRYKKCMEDLRELKAAIEHIKKLMERKRRKMQTDFDEWYGVMYANLEESKKNDKSESSNEASPTLSPKPMITLPPGVKLTGNKEADEDIIAFYQAKEALFARTKYKL</sequence>
<dbReference type="InterPro" id="IPR027417">
    <property type="entry name" value="P-loop_NTPase"/>
</dbReference>
<evidence type="ECO:0000259" key="7">
    <source>
        <dbReference type="PROSITE" id="PS50067"/>
    </source>
</evidence>
<feature type="compositionally biased region" description="Polar residues" evidence="6">
    <location>
        <begin position="509"/>
        <end position="531"/>
    </location>
</feature>
<dbReference type="InterPro" id="IPR001752">
    <property type="entry name" value="Kinesin_motor_dom"/>
</dbReference>
<keyword evidence="3 4" id="KW-0505">Motor protein</keyword>
<evidence type="ECO:0000256" key="1">
    <source>
        <dbReference type="ARBA" id="ARBA00022741"/>
    </source>
</evidence>
<dbReference type="InterPro" id="IPR027640">
    <property type="entry name" value="Kinesin-like_fam"/>
</dbReference>
<dbReference type="Gene3D" id="3.40.850.10">
    <property type="entry name" value="Kinesin motor domain"/>
    <property type="match status" value="1"/>
</dbReference>
<feature type="coiled-coil region" evidence="5">
    <location>
        <begin position="372"/>
        <end position="399"/>
    </location>
</feature>
<feature type="coiled-coil region" evidence="5">
    <location>
        <begin position="602"/>
        <end position="681"/>
    </location>
</feature>
<proteinExistence type="inferred from homology"/>
<dbReference type="Pfam" id="PF23735">
    <property type="entry name" value="KIF9"/>
    <property type="match status" value="1"/>
</dbReference>
<feature type="region of interest" description="Disordered" evidence="6">
    <location>
        <begin position="501"/>
        <end position="551"/>
    </location>
</feature>